<proteinExistence type="predicted"/>
<dbReference type="RefSeq" id="WP_135110603.1">
    <property type="nucleotide sequence ID" value="NZ_SRHY01000025.1"/>
</dbReference>
<dbReference type="EMBL" id="SRHY01000025">
    <property type="protein sequence ID" value="TFJ92272.1"/>
    <property type="molecule type" value="Genomic_DNA"/>
</dbReference>
<dbReference type="OrthoDB" id="2884954at2"/>
<evidence type="ECO:0000313" key="3">
    <source>
        <dbReference type="Proteomes" id="UP000298484"/>
    </source>
</evidence>
<protein>
    <submittedName>
        <fullName evidence="2">DUF1189 domain-containing protein</fullName>
    </submittedName>
</protein>
<sequence>MIFWRTFLNSIQLPGRQAVFGLNRVGMDITVVYLFILLFFVSLPPSVDQLTTGAGTEMNWLFFLIYFFIFYYLPLIIIIFLLISFVAYVGTGIAKLLKRKLRFPLLWKMVAYTTTNPFLLYTILSLFIPFDDVFVGLFSLYVFLSMIKIITVYPRRKQRIQK</sequence>
<dbReference type="InterPro" id="IPR009574">
    <property type="entry name" value="DUF1189"/>
</dbReference>
<dbReference type="AlphaFoldDB" id="A0A4Y9AAB7"/>
<keyword evidence="1" id="KW-1133">Transmembrane helix</keyword>
<evidence type="ECO:0000256" key="1">
    <source>
        <dbReference type="SAM" id="Phobius"/>
    </source>
</evidence>
<dbReference type="Proteomes" id="UP000298484">
    <property type="component" value="Unassembled WGS sequence"/>
</dbReference>
<feature type="transmembrane region" description="Helical" evidence="1">
    <location>
        <begin position="134"/>
        <end position="153"/>
    </location>
</feature>
<keyword evidence="1" id="KW-0812">Transmembrane</keyword>
<keyword evidence="1" id="KW-0472">Membrane</keyword>
<organism evidence="2 3">
    <name type="scientific">Lentibacillus salicampi</name>
    <dbReference type="NCBI Taxonomy" id="175306"/>
    <lineage>
        <taxon>Bacteria</taxon>
        <taxon>Bacillati</taxon>
        <taxon>Bacillota</taxon>
        <taxon>Bacilli</taxon>
        <taxon>Bacillales</taxon>
        <taxon>Bacillaceae</taxon>
        <taxon>Lentibacillus</taxon>
    </lineage>
</organism>
<name>A0A4Y9AAB7_9BACI</name>
<comment type="caution">
    <text evidence="2">The sequence shown here is derived from an EMBL/GenBank/DDBJ whole genome shotgun (WGS) entry which is preliminary data.</text>
</comment>
<accession>A0A4Y9AAB7</accession>
<gene>
    <name evidence="2" type="ORF">E4U82_13010</name>
</gene>
<feature type="transmembrane region" description="Helical" evidence="1">
    <location>
        <begin position="21"/>
        <end position="43"/>
    </location>
</feature>
<evidence type="ECO:0000313" key="2">
    <source>
        <dbReference type="EMBL" id="TFJ92272.1"/>
    </source>
</evidence>
<feature type="transmembrane region" description="Helical" evidence="1">
    <location>
        <begin position="63"/>
        <end position="89"/>
    </location>
</feature>
<keyword evidence="3" id="KW-1185">Reference proteome</keyword>
<reference evidence="2 3" key="1">
    <citation type="submission" date="2019-03" db="EMBL/GenBank/DDBJ databases">
        <title>Genome sequence of Lentibacillus salicampi ATCC BAA-719.</title>
        <authorList>
            <person name="Maclea K.S."/>
            <person name="Simoes Junior M."/>
        </authorList>
    </citation>
    <scope>NUCLEOTIDE SEQUENCE [LARGE SCALE GENOMIC DNA]</scope>
    <source>
        <strain evidence="2 3">ATCC BAA-719</strain>
    </source>
</reference>
<feature type="transmembrane region" description="Helical" evidence="1">
    <location>
        <begin position="109"/>
        <end position="128"/>
    </location>
</feature>
<dbReference type="Pfam" id="PF06691">
    <property type="entry name" value="DUF1189"/>
    <property type="match status" value="1"/>
</dbReference>